<reference evidence="1" key="1">
    <citation type="submission" date="2021-01" db="EMBL/GenBank/DDBJ databases">
        <authorList>
            <consortium name="Genoscope - CEA"/>
            <person name="William W."/>
        </authorList>
    </citation>
    <scope>NUCLEOTIDE SEQUENCE</scope>
</reference>
<evidence type="ECO:0000313" key="2">
    <source>
        <dbReference type="Proteomes" id="UP000688137"/>
    </source>
</evidence>
<protein>
    <submittedName>
        <fullName evidence="1">Uncharacterized protein</fullName>
    </submittedName>
</protein>
<evidence type="ECO:0000313" key="1">
    <source>
        <dbReference type="EMBL" id="CAD8086026.1"/>
    </source>
</evidence>
<organism evidence="1 2">
    <name type="scientific">Paramecium primaurelia</name>
    <dbReference type="NCBI Taxonomy" id="5886"/>
    <lineage>
        <taxon>Eukaryota</taxon>
        <taxon>Sar</taxon>
        <taxon>Alveolata</taxon>
        <taxon>Ciliophora</taxon>
        <taxon>Intramacronucleata</taxon>
        <taxon>Oligohymenophorea</taxon>
        <taxon>Peniculida</taxon>
        <taxon>Parameciidae</taxon>
        <taxon>Paramecium</taxon>
    </lineage>
</organism>
<proteinExistence type="predicted"/>
<dbReference type="Proteomes" id="UP000688137">
    <property type="component" value="Unassembled WGS sequence"/>
</dbReference>
<name>A0A8S1N7M3_PARPR</name>
<comment type="caution">
    <text evidence="1">The sequence shown here is derived from an EMBL/GenBank/DDBJ whole genome shotgun (WGS) entry which is preliminary data.</text>
</comment>
<dbReference type="EMBL" id="CAJJDM010000078">
    <property type="protein sequence ID" value="CAD8086026.1"/>
    <property type="molecule type" value="Genomic_DNA"/>
</dbReference>
<accession>A0A8S1N7M3</accession>
<gene>
    <name evidence="1" type="ORF">PPRIM_AZ9-3.1.T0750191</name>
</gene>
<keyword evidence="2" id="KW-1185">Reference proteome</keyword>
<sequence>MNSGLGSRINALYLVFPILIEEGRQNIKSKKSMQQQGSISQQNYKDGHKRLFKGVRNFNYFEIDYSIQNQF</sequence>
<dbReference type="AlphaFoldDB" id="A0A8S1N7M3"/>